<evidence type="ECO:0000256" key="1">
    <source>
        <dbReference type="SAM" id="Phobius"/>
    </source>
</evidence>
<protein>
    <submittedName>
        <fullName evidence="2">Uncharacterized protein</fullName>
    </submittedName>
</protein>
<sequence>MTYLKVVSGIPADWAGLANLFEAAFVGVSYLYAYRHMLKEDYVI</sequence>
<proteinExistence type="predicted"/>
<dbReference type="EMBL" id="AJMU01000078">
    <property type="protein sequence ID" value="EIG23472.1"/>
    <property type="molecule type" value="Genomic_DNA"/>
</dbReference>
<reference evidence="2 3" key="1">
    <citation type="submission" date="2012-04" db="EMBL/GenBank/DDBJ databases">
        <authorList>
            <person name="Harkins D.M."/>
            <person name="Madupu R."/>
            <person name="Durkin A.S."/>
            <person name="Torralba M."/>
            <person name="Methe B."/>
            <person name="Sutton G.G."/>
            <person name="Nelson K.E."/>
        </authorList>
    </citation>
    <scope>NUCLEOTIDE SEQUENCE [LARGE SCALE GENOMIC DNA]</scope>
    <source>
        <strain evidence="2 3">HK411</strain>
    </source>
</reference>
<organism evidence="2 3">
    <name type="scientific">Haemophilus paraphrohaemolyticus HK411</name>
    <dbReference type="NCBI Taxonomy" id="1095743"/>
    <lineage>
        <taxon>Bacteria</taxon>
        <taxon>Pseudomonadati</taxon>
        <taxon>Pseudomonadota</taxon>
        <taxon>Gammaproteobacteria</taxon>
        <taxon>Pasteurellales</taxon>
        <taxon>Pasteurellaceae</taxon>
        <taxon>Haemophilus</taxon>
    </lineage>
</organism>
<dbReference type="AlphaFoldDB" id="I2NCB1"/>
<dbReference type="RefSeq" id="WP_005710254.1">
    <property type="nucleotide sequence ID" value="NZ_AJMU01000078.1"/>
</dbReference>
<gene>
    <name evidence="2" type="ORF">HMPREF1054_0756</name>
</gene>
<comment type="caution">
    <text evidence="2">The sequence shown here is derived from an EMBL/GenBank/DDBJ whole genome shotgun (WGS) entry which is preliminary data.</text>
</comment>
<keyword evidence="1" id="KW-0472">Membrane</keyword>
<keyword evidence="1" id="KW-1133">Transmembrane helix</keyword>
<keyword evidence="1" id="KW-0812">Transmembrane</keyword>
<evidence type="ECO:0000313" key="3">
    <source>
        <dbReference type="Proteomes" id="UP000003345"/>
    </source>
</evidence>
<dbReference type="PATRIC" id="fig|1095743.3.peg.1924"/>
<evidence type="ECO:0000313" key="2">
    <source>
        <dbReference type="EMBL" id="EIG23472.1"/>
    </source>
</evidence>
<feature type="transmembrane region" description="Helical" evidence="1">
    <location>
        <begin position="14"/>
        <end position="34"/>
    </location>
</feature>
<dbReference type="Proteomes" id="UP000003345">
    <property type="component" value="Unassembled WGS sequence"/>
</dbReference>
<accession>I2NCB1</accession>
<name>I2NCB1_9PAST</name>